<evidence type="ECO:0000313" key="4">
    <source>
        <dbReference type="Proteomes" id="UP000253209"/>
    </source>
</evidence>
<sequence>MSTNEDLDLSFLYEIADGSDEFIVESVGMFLQQTPELIDSIESAIAQSDWPTAAAAAHKLKPNLGFFGMLNSESLLQEIESMSKAGGQDPDAIRTKFTQAKQMLGQNLVALEKIKQEKETGL</sequence>
<evidence type="ECO:0000259" key="2">
    <source>
        <dbReference type="PROSITE" id="PS50894"/>
    </source>
</evidence>
<evidence type="ECO:0000256" key="1">
    <source>
        <dbReference type="PROSITE-ProRule" id="PRU00110"/>
    </source>
</evidence>
<comment type="caution">
    <text evidence="3">The sequence shown here is derived from an EMBL/GenBank/DDBJ whole genome shotgun (WGS) entry which is preliminary data.</text>
</comment>
<organism evidence="3 4">
    <name type="scientific">Mucilaginibacter hurinus</name>
    <dbReference type="NCBI Taxonomy" id="2201324"/>
    <lineage>
        <taxon>Bacteria</taxon>
        <taxon>Pseudomonadati</taxon>
        <taxon>Bacteroidota</taxon>
        <taxon>Sphingobacteriia</taxon>
        <taxon>Sphingobacteriales</taxon>
        <taxon>Sphingobacteriaceae</taxon>
        <taxon>Mucilaginibacter</taxon>
    </lineage>
</organism>
<dbReference type="GO" id="GO:0000160">
    <property type="term" value="P:phosphorelay signal transduction system"/>
    <property type="evidence" value="ECO:0007669"/>
    <property type="project" value="InterPro"/>
</dbReference>
<keyword evidence="4" id="KW-1185">Reference proteome</keyword>
<dbReference type="InterPro" id="IPR036641">
    <property type="entry name" value="HPT_dom_sf"/>
</dbReference>
<keyword evidence="1" id="KW-0597">Phosphoprotein</keyword>
<gene>
    <name evidence="3" type="ORF">DJ568_00745</name>
</gene>
<dbReference type="Proteomes" id="UP000253209">
    <property type="component" value="Unassembled WGS sequence"/>
</dbReference>
<name>A0A367GT33_9SPHI</name>
<feature type="modified residue" description="Phosphohistidine" evidence="1">
    <location>
        <position position="58"/>
    </location>
</feature>
<dbReference type="OrthoDB" id="982275at2"/>
<dbReference type="SUPFAM" id="SSF47226">
    <property type="entry name" value="Histidine-containing phosphotransfer domain, HPT domain"/>
    <property type="match status" value="1"/>
</dbReference>
<evidence type="ECO:0000313" key="3">
    <source>
        <dbReference type="EMBL" id="RCH56420.1"/>
    </source>
</evidence>
<dbReference type="InterPro" id="IPR008207">
    <property type="entry name" value="Sig_transdc_His_kin_Hpt_dom"/>
</dbReference>
<feature type="domain" description="HPt" evidence="2">
    <location>
        <begin position="19"/>
        <end position="118"/>
    </location>
</feature>
<accession>A0A367GT33</accession>
<proteinExistence type="predicted"/>
<dbReference type="GO" id="GO:0004672">
    <property type="term" value="F:protein kinase activity"/>
    <property type="evidence" value="ECO:0007669"/>
    <property type="project" value="UniProtKB-ARBA"/>
</dbReference>
<dbReference type="RefSeq" id="WP_114003317.1">
    <property type="nucleotide sequence ID" value="NZ_QGDC01000001.1"/>
</dbReference>
<dbReference type="EMBL" id="QGDC01000001">
    <property type="protein sequence ID" value="RCH56420.1"/>
    <property type="molecule type" value="Genomic_DNA"/>
</dbReference>
<protein>
    <recommendedName>
        <fullName evidence="2">HPt domain-containing protein</fullName>
    </recommendedName>
</protein>
<dbReference type="Gene3D" id="1.20.120.160">
    <property type="entry name" value="HPT domain"/>
    <property type="match status" value="1"/>
</dbReference>
<dbReference type="PROSITE" id="PS50894">
    <property type="entry name" value="HPT"/>
    <property type="match status" value="1"/>
</dbReference>
<dbReference type="Pfam" id="PF01627">
    <property type="entry name" value="Hpt"/>
    <property type="match status" value="1"/>
</dbReference>
<dbReference type="AlphaFoldDB" id="A0A367GT33"/>
<reference evidence="3 4" key="1">
    <citation type="submission" date="2018-05" db="EMBL/GenBank/DDBJ databases">
        <title>Mucilaginibacter hurinus sp. nov., isolated from briquette warehouse soil.</title>
        <authorList>
            <person name="Choi L."/>
        </authorList>
    </citation>
    <scope>NUCLEOTIDE SEQUENCE [LARGE SCALE GENOMIC DNA]</scope>
    <source>
        <strain evidence="3 4">ZR32</strain>
    </source>
</reference>